<feature type="region of interest" description="Disordered" evidence="1">
    <location>
        <begin position="20"/>
        <end position="56"/>
    </location>
</feature>
<gene>
    <name evidence="2" type="ORF">SK128_014484</name>
</gene>
<feature type="region of interest" description="Disordered" evidence="1">
    <location>
        <begin position="74"/>
        <end position="128"/>
    </location>
</feature>
<dbReference type="AlphaFoldDB" id="A0AAN8XJQ8"/>
<keyword evidence="3" id="KW-1185">Reference proteome</keyword>
<name>A0AAN8XJQ8_HALRR</name>
<evidence type="ECO:0000313" key="3">
    <source>
        <dbReference type="Proteomes" id="UP001381693"/>
    </source>
</evidence>
<proteinExistence type="predicted"/>
<organism evidence="2 3">
    <name type="scientific">Halocaridina rubra</name>
    <name type="common">Hawaiian red shrimp</name>
    <dbReference type="NCBI Taxonomy" id="373956"/>
    <lineage>
        <taxon>Eukaryota</taxon>
        <taxon>Metazoa</taxon>
        <taxon>Ecdysozoa</taxon>
        <taxon>Arthropoda</taxon>
        <taxon>Crustacea</taxon>
        <taxon>Multicrustacea</taxon>
        <taxon>Malacostraca</taxon>
        <taxon>Eumalacostraca</taxon>
        <taxon>Eucarida</taxon>
        <taxon>Decapoda</taxon>
        <taxon>Pleocyemata</taxon>
        <taxon>Caridea</taxon>
        <taxon>Atyoidea</taxon>
        <taxon>Atyidae</taxon>
        <taxon>Halocaridina</taxon>
    </lineage>
</organism>
<reference evidence="2 3" key="1">
    <citation type="submission" date="2023-11" db="EMBL/GenBank/DDBJ databases">
        <title>Halocaridina rubra genome assembly.</title>
        <authorList>
            <person name="Smith C."/>
        </authorList>
    </citation>
    <scope>NUCLEOTIDE SEQUENCE [LARGE SCALE GENOMIC DNA]</scope>
    <source>
        <strain evidence="2">EP-1</strain>
        <tissue evidence="2">Whole</tissue>
    </source>
</reference>
<comment type="caution">
    <text evidence="2">The sequence shown here is derived from an EMBL/GenBank/DDBJ whole genome shotgun (WGS) entry which is preliminary data.</text>
</comment>
<sequence>MLIQESKLYGQSRGSCVDALTTTTSSGGRDSIRDSAAGSHSPKLGRSSIHTSPISGVSANPAGVVLLSQRPLDSSLPVHKMGPADGSSGDLSSGPASLGSGDEGSGASMGSQTSLSHMHPPADRTKRSHMWQTAPVVDWTKEQDIIIFSAFI</sequence>
<accession>A0AAN8XJQ8</accession>
<evidence type="ECO:0000313" key="2">
    <source>
        <dbReference type="EMBL" id="KAK7085677.1"/>
    </source>
</evidence>
<dbReference type="Proteomes" id="UP001381693">
    <property type="component" value="Unassembled WGS sequence"/>
</dbReference>
<protein>
    <submittedName>
        <fullName evidence="2">Uncharacterized protein</fullName>
    </submittedName>
</protein>
<evidence type="ECO:0000256" key="1">
    <source>
        <dbReference type="SAM" id="MobiDB-lite"/>
    </source>
</evidence>
<dbReference type="EMBL" id="JAXCGZ010000674">
    <property type="protein sequence ID" value="KAK7085677.1"/>
    <property type="molecule type" value="Genomic_DNA"/>
</dbReference>